<dbReference type="GO" id="GO:0005096">
    <property type="term" value="F:GTPase activator activity"/>
    <property type="evidence" value="ECO:0007669"/>
    <property type="project" value="TreeGrafter"/>
</dbReference>
<dbReference type="EMBL" id="REGN01005675">
    <property type="protein sequence ID" value="RNA12488.1"/>
    <property type="molecule type" value="Genomic_DNA"/>
</dbReference>
<evidence type="ECO:0000313" key="2">
    <source>
        <dbReference type="Proteomes" id="UP000276133"/>
    </source>
</evidence>
<dbReference type="STRING" id="10195.A0A3M7QNF7"/>
<name>A0A3M7QNF7_BRAPC</name>
<dbReference type="GO" id="GO:0005737">
    <property type="term" value="C:cytoplasm"/>
    <property type="evidence" value="ECO:0007669"/>
    <property type="project" value="TreeGrafter"/>
</dbReference>
<organism evidence="1 2">
    <name type="scientific">Brachionus plicatilis</name>
    <name type="common">Marine rotifer</name>
    <name type="synonym">Brachionus muelleri</name>
    <dbReference type="NCBI Taxonomy" id="10195"/>
    <lineage>
        <taxon>Eukaryota</taxon>
        <taxon>Metazoa</taxon>
        <taxon>Spiralia</taxon>
        <taxon>Gnathifera</taxon>
        <taxon>Rotifera</taxon>
        <taxon>Eurotatoria</taxon>
        <taxon>Monogononta</taxon>
        <taxon>Pseudotrocha</taxon>
        <taxon>Ploima</taxon>
        <taxon>Brachionidae</taxon>
        <taxon>Brachionus</taxon>
    </lineage>
</organism>
<keyword evidence="2" id="KW-1185">Reference proteome</keyword>
<dbReference type="PANTHER" id="PTHR45876:SF8">
    <property type="entry name" value="FI04035P"/>
    <property type="match status" value="1"/>
</dbReference>
<reference evidence="1 2" key="1">
    <citation type="journal article" date="2018" name="Sci. Rep.">
        <title>Genomic signatures of local adaptation to the degree of environmental predictability in rotifers.</title>
        <authorList>
            <person name="Franch-Gras L."/>
            <person name="Hahn C."/>
            <person name="Garcia-Roger E.M."/>
            <person name="Carmona M.J."/>
            <person name="Serra M."/>
            <person name="Gomez A."/>
        </authorList>
    </citation>
    <scope>NUCLEOTIDE SEQUENCE [LARGE SCALE GENOMIC DNA]</scope>
    <source>
        <strain evidence="1">HYR1</strain>
    </source>
</reference>
<sequence>MVMAPNCLRCKSNDPKTIMENTKKEMQFIKTLIQHLDTSIHLLHVGFYNCIDQYSNTVFEANEKLNFQESIFCAIFQKKNLPNYLVTKSNLTFDILFLKAQMKKFNEFQSL</sequence>
<dbReference type="OrthoDB" id="437889at2759"/>
<proteinExistence type="predicted"/>
<protein>
    <submittedName>
        <fullName evidence="1">Rho GTPase-activating 39</fullName>
    </submittedName>
</protein>
<accession>A0A3M7QNF7</accession>
<evidence type="ECO:0000313" key="1">
    <source>
        <dbReference type="EMBL" id="RNA12488.1"/>
    </source>
</evidence>
<dbReference type="Proteomes" id="UP000276133">
    <property type="component" value="Unassembled WGS sequence"/>
</dbReference>
<dbReference type="AlphaFoldDB" id="A0A3M7QNF7"/>
<dbReference type="PANTHER" id="PTHR45876">
    <property type="entry name" value="FI04035P"/>
    <property type="match status" value="1"/>
</dbReference>
<gene>
    <name evidence="1" type="ORF">BpHYR1_052509</name>
</gene>
<comment type="caution">
    <text evidence="1">The sequence shown here is derived from an EMBL/GenBank/DDBJ whole genome shotgun (WGS) entry which is preliminary data.</text>
</comment>